<dbReference type="PROSITE" id="PS50011">
    <property type="entry name" value="PROTEIN_KINASE_DOM"/>
    <property type="match status" value="1"/>
</dbReference>
<dbReference type="PANTHER" id="PTHR43173">
    <property type="entry name" value="ABC1 FAMILY PROTEIN"/>
    <property type="match status" value="1"/>
</dbReference>
<dbReference type="InterPro" id="IPR011009">
    <property type="entry name" value="Kinase-like_dom_sf"/>
</dbReference>
<proteinExistence type="inferred from homology"/>
<keyword evidence="4" id="KW-1185">Reference proteome</keyword>
<evidence type="ECO:0000313" key="3">
    <source>
        <dbReference type="EMBL" id="PVU97627.1"/>
    </source>
</evidence>
<dbReference type="OrthoDB" id="427480at2759"/>
<evidence type="ECO:0000259" key="2">
    <source>
        <dbReference type="PROSITE" id="PS50011"/>
    </source>
</evidence>
<dbReference type="InterPro" id="IPR000719">
    <property type="entry name" value="Prot_kinase_dom"/>
</dbReference>
<dbReference type="AlphaFoldDB" id="A0A2T9YZ87"/>
<dbReference type="GO" id="GO:0004672">
    <property type="term" value="F:protein kinase activity"/>
    <property type="evidence" value="ECO:0007669"/>
    <property type="project" value="InterPro"/>
</dbReference>
<dbReference type="Proteomes" id="UP000245383">
    <property type="component" value="Unassembled WGS sequence"/>
</dbReference>
<dbReference type="GO" id="GO:0005743">
    <property type="term" value="C:mitochondrial inner membrane"/>
    <property type="evidence" value="ECO:0007669"/>
    <property type="project" value="TreeGrafter"/>
</dbReference>
<sequence>MLTTKSGYYACTLSKSLSSKSLRLFSSRNSIRSQLSNVTSHALLNTNSKLPCHKPSTGTASYQANLVYNANQTKIPSLPSNFGQKRFMSAFQKTNSKLQLQNNILHFGITPAFLGDRNSRLLHKNTKTNHKQKKAFYKRQGFWASIAIVGLLMELGDHYKVDYDFYITAFSRCFVAFKASSKVVYQYYINFPDLLSDEEALADPEKNQRILEIRSEIHTRCAKIIRQAMMDNGGVYIKFGQHISAMSYILPNEWVNVMKPLQDMCSSSTIEQVSQVFEAEMGKTLDQEFIWFDPVPIGTASLAQVHKAKSKSTGQVIAVKIQHPDVRTFSLVDIFVVTEMFKLIYKVFPEFEFMWLADEMSTSLPLESDFTVEAENAKKLARNFNKKTDISMVVPKIIASTHRVLIMEFIDGVRVDNLEYLKQHKISPVAVSREIAKIFGEMIFNDGFVHCDPHPGNIFIRKAQTPTGKNFEIVMLDHGLYRTLQKEFIIDYAKLWRSLLKGNEKEIRDISFKLTGNDLYEILSTLVTGRSWKSVSSGNLSTSSVYTKFGKEDLVGSKDSFYVELSQVMSSIPRDLVLVTKTNDLIRLIDRSLFKELSARALDNANLF</sequence>
<gene>
    <name evidence="3" type="ORF">BB561_000445</name>
</gene>
<dbReference type="InterPro" id="IPR004147">
    <property type="entry name" value="ABC1_dom"/>
</dbReference>
<dbReference type="GO" id="GO:0005524">
    <property type="term" value="F:ATP binding"/>
    <property type="evidence" value="ECO:0007669"/>
    <property type="project" value="InterPro"/>
</dbReference>
<comment type="similarity">
    <text evidence="1">Belongs to the protein kinase superfamily. ADCK protein kinase family.</text>
</comment>
<comment type="caution">
    <text evidence="3">The sequence shown here is derived from an EMBL/GenBank/DDBJ whole genome shotgun (WGS) entry which is preliminary data.</text>
</comment>
<dbReference type="GO" id="GO:0055088">
    <property type="term" value="P:lipid homeostasis"/>
    <property type="evidence" value="ECO:0007669"/>
    <property type="project" value="TreeGrafter"/>
</dbReference>
<dbReference type="CDD" id="cd13969">
    <property type="entry name" value="ADCK1-like"/>
    <property type="match status" value="1"/>
</dbReference>
<dbReference type="STRING" id="133385.A0A2T9YZ87"/>
<feature type="domain" description="Protein kinase" evidence="2">
    <location>
        <begin position="291"/>
        <end position="608"/>
    </location>
</feature>
<dbReference type="Pfam" id="PF03109">
    <property type="entry name" value="ABC1"/>
    <property type="match status" value="1"/>
</dbReference>
<reference evidence="3 4" key="1">
    <citation type="journal article" date="2018" name="MBio">
        <title>Comparative Genomics Reveals the Core Gene Toolbox for the Fungus-Insect Symbiosis.</title>
        <authorList>
            <person name="Wang Y."/>
            <person name="Stata M."/>
            <person name="Wang W."/>
            <person name="Stajich J.E."/>
            <person name="White M.M."/>
            <person name="Moncalvo J.M."/>
        </authorList>
    </citation>
    <scope>NUCLEOTIDE SEQUENCE [LARGE SCALE GENOMIC DNA]</scope>
    <source>
        <strain evidence="3 4">SWE-8-4</strain>
    </source>
</reference>
<accession>A0A2T9YZ87</accession>
<dbReference type="EMBL" id="MBFR01000009">
    <property type="protein sequence ID" value="PVU97627.1"/>
    <property type="molecule type" value="Genomic_DNA"/>
</dbReference>
<evidence type="ECO:0000256" key="1">
    <source>
        <dbReference type="ARBA" id="ARBA00009670"/>
    </source>
</evidence>
<organism evidence="3 4">
    <name type="scientific">Smittium simulii</name>
    <dbReference type="NCBI Taxonomy" id="133385"/>
    <lineage>
        <taxon>Eukaryota</taxon>
        <taxon>Fungi</taxon>
        <taxon>Fungi incertae sedis</taxon>
        <taxon>Zoopagomycota</taxon>
        <taxon>Kickxellomycotina</taxon>
        <taxon>Harpellomycetes</taxon>
        <taxon>Harpellales</taxon>
        <taxon>Legeriomycetaceae</taxon>
        <taxon>Smittium</taxon>
    </lineage>
</organism>
<dbReference type="GO" id="GO:0007005">
    <property type="term" value="P:mitochondrion organization"/>
    <property type="evidence" value="ECO:0007669"/>
    <property type="project" value="TreeGrafter"/>
</dbReference>
<protein>
    <recommendedName>
        <fullName evidence="2">Protein kinase domain-containing protein</fullName>
    </recommendedName>
</protein>
<name>A0A2T9YZ87_9FUNG</name>
<dbReference type="SUPFAM" id="SSF56112">
    <property type="entry name" value="Protein kinase-like (PK-like)"/>
    <property type="match status" value="1"/>
</dbReference>
<dbReference type="InterPro" id="IPR045307">
    <property type="entry name" value="ADCK1_dom"/>
</dbReference>
<evidence type="ECO:0000313" key="4">
    <source>
        <dbReference type="Proteomes" id="UP000245383"/>
    </source>
</evidence>
<dbReference type="InterPro" id="IPR051130">
    <property type="entry name" value="Mito_struct-func_regulator"/>
</dbReference>
<dbReference type="PANTHER" id="PTHR43173:SF19">
    <property type="entry name" value="AARF DOMAIN-CONTAINING PROTEIN KINASE 1"/>
    <property type="match status" value="1"/>
</dbReference>